<evidence type="ECO:0000256" key="1">
    <source>
        <dbReference type="SAM" id="SignalP"/>
    </source>
</evidence>
<dbReference type="RefSeq" id="WP_130093069.1">
    <property type="nucleotide sequence ID" value="NZ_SETE01000002.1"/>
</dbReference>
<feature type="signal peptide" evidence="1">
    <location>
        <begin position="1"/>
        <end position="19"/>
    </location>
</feature>
<keyword evidence="3" id="KW-1185">Reference proteome</keyword>
<comment type="caution">
    <text evidence="2">The sequence shown here is derived from an EMBL/GenBank/DDBJ whole genome shotgun (WGS) entry which is preliminary data.</text>
</comment>
<protein>
    <submittedName>
        <fullName evidence="2">T9SS type A sorting domain-containing protein</fullName>
    </submittedName>
</protein>
<sequence length="1400" mass="154122">MRLLLIVLIGFGFAFGTNAAIDPTADSGKSKPLGGEQNYNKANCPPSDGLLFMQFNDVKALVEVGGSLWQNRQTSVPSYEVPIDGGNHVLYSGSIWMGGVDVNGQLKLAAVLFRTKGNDFWAGPLSVIPSSGNYDPSQPVGDNAIRPFGLATIDPETCKEYDKFFPIKKSEVINFTLTYECGLDPNCNDVFPLTNDAIQRINNWPAHGDDVNKKQDYYLAPFYDYPSQGGAGDGTYDPNQGDVPWFDDILGRDDVKCGFDRRVTLFGDETNWWVFNDKGNIHTESGADPIGMEIRAQAFSFATNDEVNRMTFYNYEMINRSSTVLKDTYFTQYADADVGFAEDDYVGCDVSRGLGYAYNGDNFDEGGNGAPGYGENPPAVGIDFFEGPYQDADNIDNVGPRMEEQQDGTFLYVVPSVNEAIAGKGIVYEGIGIGYSDGIVDNERFGMRRFNYYNRGDLGTPATDDPSSPSDFYSYMTGFWKDGSAFIYGGTAYQGSTGGTNVPAAYTYPDDTDPLHFGTNGQDMGWNWSEINVDGNNTSNPIGDRRFLQSAGPFTLTPGAVNNLTVGVVYGRAFEGNGFASVEALRKNDTKAQALFDNCFEILDPPTAPVLKIVELENELVLMIDNPFGNNVDEVYAEEDNINIVDPIDGSAIDKVYRFEGYQIYQMVNIEAGVSDIGLNDKARLVAQSDIKNDVDRLINFEFNEQLGFAQPRIMADGGNTGIRHSYQINEDAFTGKALVNHKTYYYIAIAYAHNEFKPYDPSDANLIDGQKLPYISSRLSADGTAIKAEVGIPHSPKPRFDGTIISLPYGSSPEITTLDGQGNGNRVVDLTKATEDFIVKNGSVDTPTYQRGKGPIDVKVVDPLNLVDGYFTLAFDKYSKIDTASWTINRYASKGGAFIEKVSSRRTIKDNNEQLIPKWGLSVSIFQDLYPCAKDIANCNFRDRIAMPIETTLEFADSSKRWLSGIEDVDSYDPRNWIYSGDYSPTQPDDCLPEAGLNNPCCYGDFVGADPDKVFTKILGGTVTLGQMARINDCGFMTIGISNTNGISTGSFTSLKTLKMPSVYQTSVDIVVTSDKSKWTRCPVIELGKDANLNVNGGKAGLLRMSPSIDKNGRQLGDDGYKASEANPDGTTPTGMGWFPGYTIDVETGRRLNMAYGENSFLVGENGADMIWNPTSKLVNSTSSPLFGGQHVVYVFGNEDQLIPTYDKGNYVYQKLAQETQAAYKDVYGGLSWVVNPILAANSKLLETDVRMRIRINKQYANYNQSGVFGGKPTYEWSMDDFRTIKNDAATLASVLDMINVVPNPYYGYSEYERGRLDTRVKITNLPERCKVRIYNTSGKLIRAYDKDSPITSIDWDLKNSDNIAVAGGVYLIHVNVEGIGERVVKFFGGLRQSDLENL</sequence>
<accession>A0A4Q4KNN6</accession>
<dbReference type="Gene3D" id="2.60.40.4070">
    <property type="match status" value="1"/>
</dbReference>
<dbReference type="EMBL" id="SETE01000002">
    <property type="protein sequence ID" value="RYM35061.1"/>
    <property type="molecule type" value="Genomic_DNA"/>
</dbReference>
<name>A0A4Q4KNN6_9FLAO</name>
<evidence type="ECO:0000313" key="2">
    <source>
        <dbReference type="EMBL" id="RYM35061.1"/>
    </source>
</evidence>
<feature type="chain" id="PRO_5020795344" evidence="1">
    <location>
        <begin position="20"/>
        <end position="1400"/>
    </location>
</feature>
<dbReference type="OrthoDB" id="9807496at2"/>
<gene>
    <name evidence="2" type="ORF">ERX46_06715</name>
</gene>
<keyword evidence="1" id="KW-0732">Signal</keyword>
<dbReference type="Proteomes" id="UP000293952">
    <property type="component" value="Unassembled WGS sequence"/>
</dbReference>
<reference evidence="2 3" key="1">
    <citation type="submission" date="2019-02" db="EMBL/GenBank/DDBJ databases">
        <title>Genome sequence of the sea-ice species Brumimicrobium glaciale.</title>
        <authorList>
            <person name="Bowman J.P."/>
        </authorList>
    </citation>
    <scope>NUCLEOTIDE SEQUENCE [LARGE SCALE GENOMIC DNA]</scope>
    <source>
        <strain evidence="2 3">IC156</strain>
    </source>
</reference>
<evidence type="ECO:0000313" key="3">
    <source>
        <dbReference type="Proteomes" id="UP000293952"/>
    </source>
</evidence>
<organism evidence="2 3">
    <name type="scientific">Brumimicrobium glaciale</name>
    <dbReference type="NCBI Taxonomy" id="200475"/>
    <lineage>
        <taxon>Bacteria</taxon>
        <taxon>Pseudomonadati</taxon>
        <taxon>Bacteroidota</taxon>
        <taxon>Flavobacteriia</taxon>
        <taxon>Flavobacteriales</taxon>
        <taxon>Crocinitomicaceae</taxon>
        <taxon>Brumimicrobium</taxon>
    </lineage>
</organism>
<proteinExistence type="predicted"/>